<dbReference type="Proteomes" id="UP000663829">
    <property type="component" value="Unassembled WGS sequence"/>
</dbReference>
<name>A0A814VNY2_9BILA</name>
<evidence type="ECO:0000313" key="4">
    <source>
        <dbReference type="EMBL" id="CAF3952222.1"/>
    </source>
</evidence>
<dbReference type="AlphaFoldDB" id="A0A814VNY2"/>
<dbReference type="InterPro" id="IPR043502">
    <property type="entry name" value="DNA/RNA_pol_sf"/>
</dbReference>
<dbReference type="EMBL" id="CAJOBC010008093">
    <property type="protein sequence ID" value="CAF3952222.1"/>
    <property type="molecule type" value="Genomic_DNA"/>
</dbReference>
<feature type="domain" description="Integrase catalytic" evidence="1">
    <location>
        <begin position="62"/>
        <end position="192"/>
    </location>
</feature>
<dbReference type="GO" id="GO:0015074">
    <property type="term" value="P:DNA integration"/>
    <property type="evidence" value="ECO:0007669"/>
    <property type="project" value="InterPro"/>
</dbReference>
<gene>
    <name evidence="2" type="ORF">GPM918_LOCUS23053</name>
    <name evidence="3" type="ORF">OVA965_LOCUS32048</name>
    <name evidence="4" type="ORF">SRO942_LOCUS23052</name>
    <name evidence="5" type="ORF">TMI583_LOCUS32901</name>
</gene>
<dbReference type="EMBL" id="CAJNOQ010008092">
    <property type="protein sequence ID" value="CAF1187984.1"/>
    <property type="molecule type" value="Genomic_DNA"/>
</dbReference>
<reference evidence="2" key="1">
    <citation type="submission" date="2021-02" db="EMBL/GenBank/DDBJ databases">
        <authorList>
            <person name="Nowell W R."/>
        </authorList>
    </citation>
    <scope>NUCLEOTIDE SEQUENCE</scope>
</reference>
<dbReference type="Proteomes" id="UP000681722">
    <property type="component" value="Unassembled WGS sequence"/>
</dbReference>
<accession>A0A814VNY2</accession>
<evidence type="ECO:0000259" key="1">
    <source>
        <dbReference type="PROSITE" id="PS50994"/>
    </source>
</evidence>
<dbReference type="InterPro" id="IPR036397">
    <property type="entry name" value="RNaseH_sf"/>
</dbReference>
<dbReference type="EMBL" id="CAJOBA010046342">
    <property type="protein sequence ID" value="CAF4188195.1"/>
    <property type="molecule type" value="Genomic_DNA"/>
</dbReference>
<organism evidence="2 6">
    <name type="scientific">Didymodactylos carnosus</name>
    <dbReference type="NCBI Taxonomy" id="1234261"/>
    <lineage>
        <taxon>Eukaryota</taxon>
        <taxon>Metazoa</taxon>
        <taxon>Spiralia</taxon>
        <taxon>Gnathifera</taxon>
        <taxon>Rotifera</taxon>
        <taxon>Eurotatoria</taxon>
        <taxon>Bdelloidea</taxon>
        <taxon>Philodinida</taxon>
        <taxon>Philodinidae</taxon>
        <taxon>Didymodactylos</taxon>
    </lineage>
</organism>
<evidence type="ECO:0000313" key="2">
    <source>
        <dbReference type="EMBL" id="CAF1187984.1"/>
    </source>
</evidence>
<evidence type="ECO:0000313" key="5">
    <source>
        <dbReference type="EMBL" id="CAF4188195.1"/>
    </source>
</evidence>
<dbReference type="SUPFAM" id="SSF53098">
    <property type="entry name" value="Ribonuclease H-like"/>
    <property type="match status" value="1"/>
</dbReference>
<evidence type="ECO:0000313" key="3">
    <source>
        <dbReference type="EMBL" id="CAF1379606.1"/>
    </source>
</evidence>
<dbReference type="InterPro" id="IPR012337">
    <property type="entry name" value="RNaseH-like_sf"/>
</dbReference>
<dbReference type="Proteomes" id="UP000682733">
    <property type="component" value="Unassembled WGS sequence"/>
</dbReference>
<dbReference type="InterPro" id="IPR050951">
    <property type="entry name" value="Retrovirus_Pol_polyprotein"/>
</dbReference>
<dbReference type="Gene3D" id="3.30.420.10">
    <property type="entry name" value="Ribonuclease H-like superfamily/Ribonuclease H"/>
    <property type="match status" value="1"/>
</dbReference>
<dbReference type="OrthoDB" id="10030726at2759"/>
<dbReference type="PROSITE" id="PS50994">
    <property type="entry name" value="INTEGRASE"/>
    <property type="match status" value="1"/>
</dbReference>
<dbReference type="GO" id="GO:0003676">
    <property type="term" value="F:nucleic acid binding"/>
    <property type="evidence" value="ECO:0007669"/>
    <property type="project" value="InterPro"/>
</dbReference>
<comment type="caution">
    <text evidence="2">The sequence shown here is derived from an EMBL/GenBank/DDBJ whole genome shotgun (WGS) entry which is preliminary data.</text>
</comment>
<proteinExistence type="predicted"/>
<dbReference type="PANTHER" id="PTHR37984">
    <property type="entry name" value="PROTEIN CBG26694"/>
    <property type="match status" value="1"/>
</dbReference>
<keyword evidence="6" id="KW-1185">Reference proteome</keyword>
<dbReference type="SUPFAM" id="SSF56672">
    <property type="entry name" value="DNA/RNA polymerases"/>
    <property type="match status" value="1"/>
</dbReference>
<evidence type="ECO:0000313" key="6">
    <source>
        <dbReference type="Proteomes" id="UP000663829"/>
    </source>
</evidence>
<dbReference type="InterPro" id="IPR001584">
    <property type="entry name" value="Integrase_cat-core"/>
</dbReference>
<dbReference type="EMBL" id="CAJNOK010024654">
    <property type="protein sequence ID" value="CAF1379606.1"/>
    <property type="molecule type" value="Genomic_DNA"/>
</dbReference>
<dbReference type="PANTHER" id="PTHR37984:SF5">
    <property type="entry name" value="PROTEIN NYNRIN-LIKE"/>
    <property type="match status" value="1"/>
</dbReference>
<sequence length="192" mass="21927">MAADVSSQNGIGVILKQKVGKNEHVIVYLSQNLNKIERKWGYGTRMLGNYHHPLCWLNKHNSGNEKLYGWSLVLQEYEFDIKHESGLCHLDIWMLILSKFVVAKAVPIATASEAAKLLVEDVIFKYDHIPEQILTDQGLHFNNELMQAITNDIEINPIFSTAYHPQTNGIVERFNTTIKPQLCKLQDLNLNN</sequence>
<dbReference type="Proteomes" id="UP000677228">
    <property type="component" value="Unassembled WGS sequence"/>
</dbReference>
<protein>
    <recommendedName>
        <fullName evidence="1">Integrase catalytic domain-containing protein</fullName>
    </recommendedName>
</protein>